<dbReference type="AlphaFoldDB" id="A0AAD5RU31"/>
<reference evidence="2" key="1">
    <citation type="submission" date="2022-07" db="EMBL/GenBank/DDBJ databases">
        <title>Draft genome sequence of Zalerion maritima ATCC 34329, a (micro)plastics degrading marine fungus.</title>
        <authorList>
            <person name="Paco A."/>
            <person name="Goncalves M.F.M."/>
            <person name="Rocha-Santos T.A.P."/>
            <person name="Alves A."/>
        </authorList>
    </citation>
    <scope>NUCLEOTIDE SEQUENCE</scope>
    <source>
        <strain evidence="2">ATCC 34329</strain>
    </source>
</reference>
<feature type="region of interest" description="Disordered" evidence="1">
    <location>
        <begin position="1"/>
        <end position="33"/>
    </location>
</feature>
<feature type="region of interest" description="Disordered" evidence="1">
    <location>
        <begin position="131"/>
        <end position="170"/>
    </location>
</feature>
<feature type="compositionally biased region" description="Acidic residues" evidence="1">
    <location>
        <begin position="286"/>
        <end position="298"/>
    </location>
</feature>
<dbReference type="Proteomes" id="UP001201980">
    <property type="component" value="Unassembled WGS sequence"/>
</dbReference>
<protein>
    <submittedName>
        <fullName evidence="2">Uncharacterized protein</fullName>
    </submittedName>
</protein>
<accession>A0AAD5RU31</accession>
<dbReference type="EMBL" id="JAKWBI020000061">
    <property type="protein sequence ID" value="KAJ2904158.1"/>
    <property type="molecule type" value="Genomic_DNA"/>
</dbReference>
<gene>
    <name evidence="2" type="ORF">MKZ38_008779</name>
</gene>
<name>A0AAD5RU31_9PEZI</name>
<comment type="caution">
    <text evidence="2">The sequence shown here is derived from an EMBL/GenBank/DDBJ whole genome shotgun (WGS) entry which is preliminary data.</text>
</comment>
<evidence type="ECO:0000256" key="1">
    <source>
        <dbReference type="SAM" id="MobiDB-lite"/>
    </source>
</evidence>
<sequence length="484" mass="53171">MPEEKETPQKKSAPAGQCSSRPPADAPSQPRSSRALLAKTTPSTTAATARFNRFLLLPLELQDLVWEHAIRSRHLVRRIEVGIVEGTTRVHDPCSIAECPTRLSLQRGYWGRVCDGARAVAVRLARAGAGAGAGAGKTKGSKGKAKGSGQRNGRRAAEAEAPPPPPPQQFHDYIFTNPTRFDAEYCLSSRKLNSLFRGTGTLVVELNNDHLDRASDLGNERASREFVHKVASGFGGGSSVSKILFSFGDRRRMLWWTRNEGEGPGESAREIGLVRMLGGTEKAFQEEEEEEKEEEEEEGARARVRTRERLSRDAMSHLVVALMGYKFVFGYVPRTGNGTGAGNEQTENPGGGNSIGDDLNDEFPNIIGYRLPQVVPYSSLTVDGQGKTREAGTRMKNISLEEATSLYLLASDQDEDGQGKENEVVYKELATWSRTRGEGCVVQEVEYAFPGMFSEHALGYLLRRYNQVFTNLDEIGFVSRVEIG</sequence>
<evidence type="ECO:0000313" key="3">
    <source>
        <dbReference type="Proteomes" id="UP001201980"/>
    </source>
</evidence>
<organism evidence="2 3">
    <name type="scientific">Zalerion maritima</name>
    <dbReference type="NCBI Taxonomy" id="339359"/>
    <lineage>
        <taxon>Eukaryota</taxon>
        <taxon>Fungi</taxon>
        <taxon>Dikarya</taxon>
        <taxon>Ascomycota</taxon>
        <taxon>Pezizomycotina</taxon>
        <taxon>Sordariomycetes</taxon>
        <taxon>Lulworthiomycetidae</taxon>
        <taxon>Lulworthiales</taxon>
        <taxon>Lulworthiaceae</taxon>
        <taxon>Zalerion</taxon>
    </lineage>
</organism>
<proteinExistence type="predicted"/>
<evidence type="ECO:0000313" key="2">
    <source>
        <dbReference type="EMBL" id="KAJ2904158.1"/>
    </source>
</evidence>
<keyword evidence="3" id="KW-1185">Reference proteome</keyword>
<feature type="region of interest" description="Disordered" evidence="1">
    <location>
        <begin position="282"/>
        <end position="304"/>
    </location>
</feature>
<feature type="region of interest" description="Disordered" evidence="1">
    <location>
        <begin position="338"/>
        <end position="358"/>
    </location>
</feature>